<dbReference type="Gene3D" id="3.30.1380.10">
    <property type="match status" value="1"/>
</dbReference>
<dbReference type="InterPro" id="IPR009045">
    <property type="entry name" value="Zn_M74/Hedgehog-like"/>
</dbReference>
<protein>
    <recommendedName>
        <fullName evidence="1">Peptidase M15A C-terminal domain-containing protein</fullName>
    </recommendedName>
</protein>
<comment type="caution">
    <text evidence="2">The sequence shown here is derived from an EMBL/GenBank/DDBJ whole genome shotgun (WGS) entry which is preliminary data.</text>
</comment>
<gene>
    <name evidence="2" type="ORF">B5M47_04050</name>
</gene>
<reference evidence="3" key="1">
    <citation type="submission" date="2017-03" db="EMBL/GenBank/DDBJ databases">
        <title>Novel pathways for hydrocarbon cycling and metabolic interdependencies in hydrothermal sediment communities.</title>
        <authorList>
            <person name="Dombrowski N."/>
            <person name="Seitz K."/>
            <person name="Teske A."/>
            <person name="Baker B."/>
        </authorList>
    </citation>
    <scope>NUCLEOTIDE SEQUENCE [LARGE SCALE GENOMIC DNA]</scope>
</reference>
<evidence type="ECO:0000259" key="1">
    <source>
        <dbReference type="Pfam" id="PF08291"/>
    </source>
</evidence>
<proteinExistence type="predicted"/>
<accession>A0A1W9NW88</accession>
<dbReference type="InterPro" id="IPR013230">
    <property type="entry name" value="Peptidase_M15A_C"/>
</dbReference>
<evidence type="ECO:0000313" key="2">
    <source>
        <dbReference type="EMBL" id="OQX50280.1"/>
    </source>
</evidence>
<name>A0A1W9NW88_UNCC3</name>
<evidence type="ECO:0000313" key="3">
    <source>
        <dbReference type="Proteomes" id="UP000192520"/>
    </source>
</evidence>
<dbReference type="EMBL" id="MZGJ01000039">
    <property type="protein sequence ID" value="OQX50280.1"/>
    <property type="molecule type" value="Genomic_DNA"/>
</dbReference>
<sequence>MKPKFGEYFLCEEFACPCCGVALMDRDFIIALNRLRALADRPIWVNSGFRCFNHNYAIGGAPGSYHMAGKAADI</sequence>
<feature type="domain" description="Peptidase M15A C-terminal" evidence="1">
    <location>
        <begin position="29"/>
        <end position="74"/>
    </location>
</feature>
<organism evidence="2 3">
    <name type="scientific">candidate division CPR3 bacterium 4484_211</name>
    <dbReference type="NCBI Taxonomy" id="1968527"/>
    <lineage>
        <taxon>Bacteria</taxon>
        <taxon>Bacteria division CPR3</taxon>
    </lineage>
</organism>
<dbReference type="SUPFAM" id="SSF55166">
    <property type="entry name" value="Hedgehog/DD-peptidase"/>
    <property type="match status" value="1"/>
</dbReference>
<dbReference type="AlphaFoldDB" id="A0A1W9NW88"/>
<feature type="non-terminal residue" evidence="2">
    <location>
        <position position="74"/>
    </location>
</feature>
<dbReference type="Proteomes" id="UP000192520">
    <property type="component" value="Unassembled WGS sequence"/>
</dbReference>
<dbReference type="Pfam" id="PF08291">
    <property type="entry name" value="Peptidase_M15_3"/>
    <property type="match status" value="1"/>
</dbReference>